<evidence type="ECO:0000313" key="2">
    <source>
        <dbReference type="EMBL" id="ATG72753.1"/>
    </source>
</evidence>
<feature type="transmembrane region" description="Helical" evidence="1">
    <location>
        <begin position="256"/>
        <end position="278"/>
    </location>
</feature>
<evidence type="ECO:0008006" key="4">
    <source>
        <dbReference type="Google" id="ProtNLM"/>
    </source>
</evidence>
<feature type="transmembrane region" description="Helical" evidence="1">
    <location>
        <begin position="200"/>
        <end position="218"/>
    </location>
</feature>
<feature type="transmembrane region" description="Helical" evidence="1">
    <location>
        <begin position="290"/>
        <end position="307"/>
    </location>
</feature>
<feature type="transmembrane region" description="Helical" evidence="1">
    <location>
        <begin position="230"/>
        <end position="250"/>
    </location>
</feature>
<protein>
    <recommendedName>
        <fullName evidence="4">NnrS family protein</fullName>
    </recommendedName>
</protein>
<dbReference type="EMBL" id="CP012621">
    <property type="protein sequence ID" value="ATG72753.1"/>
    <property type="molecule type" value="Genomic_DNA"/>
</dbReference>
<accession>A0A291HKW2</accession>
<organism evidence="2 3">
    <name type="scientific">Zobellella denitrificans</name>
    <dbReference type="NCBI Taxonomy" id="347534"/>
    <lineage>
        <taxon>Bacteria</taxon>
        <taxon>Pseudomonadati</taxon>
        <taxon>Pseudomonadota</taxon>
        <taxon>Gammaproteobacteria</taxon>
        <taxon>Aeromonadales</taxon>
        <taxon>Aeromonadaceae</taxon>
        <taxon>Zobellella</taxon>
    </lineage>
</organism>
<keyword evidence="3" id="KW-1185">Reference proteome</keyword>
<keyword evidence="1" id="KW-1133">Transmembrane helix</keyword>
<feature type="transmembrane region" description="Helical" evidence="1">
    <location>
        <begin position="95"/>
        <end position="113"/>
    </location>
</feature>
<keyword evidence="1" id="KW-0812">Transmembrane</keyword>
<keyword evidence="1" id="KW-0472">Membrane</keyword>
<feature type="transmembrane region" description="Helical" evidence="1">
    <location>
        <begin position="120"/>
        <end position="139"/>
    </location>
</feature>
<proteinExistence type="predicted"/>
<feature type="transmembrane region" description="Helical" evidence="1">
    <location>
        <begin position="319"/>
        <end position="337"/>
    </location>
</feature>
<feature type="transmembrane region" description="Helical" evidence="1">
    <location>
        <begin position="72"/>
        <end position="89"/>
    </location>
</feature>
<dbReference type="Proteomes" id="UP000217763">
    <property type="component" value="Chromosome"/>
</dbReference>
<dbReference type="KEGG" id="zdf:AN401_01890"/>
<evidence type="ECO:0000256" key="1">
    <source>
        <dbReference type="SAM" id="Phobius"/>
    </source>
</evidence>
<dbReference type="AlphaFoldDB" id="A0A291HKW2"/>
<reference evidence="3" key="1">
    <citation type="submission" date="2015-09" db="EMBL/GenBank/DDBJ databases">
        <authorList>
            <person name="Shao Z."/>
            <person name="Wang L."/>
        </authorList>
    </citation>
    <scope>NUCLEOTIDE SEQUENCE [LARGE SCALE GENOMIC DNA]</scope>
    <source>
        <strain evidence="3">F13-1</strain>
    </source>
</reference>
<sequence length="344" mass="37636">MAAHRGGGRMPILLLPMMALLLLGVAGGAWRLGADWLPLTHTGLVYHGALMVNGFFATLISCERCVAHGRGWAWLVPASGLLASASLWWRPELAPALYGLLAAGMTILSWQLWRRQPQDFTLLLVLACGALLLANLDWWRQGAVGAATERGWLVFLVLTIAAERLELSRLLPKPRWAKRVFMGLALGLLAAPWLPLGHLWLGAALVGLALWLLRFDIARKTIKSRGLPRYVAACLLAGYGWLGLSGLLWLGGGGDMALHGVMLGFVMAMVFGHAPVIAPALLKIQCHYHWLLYLPLALLQLGLLARHDWPRLSAQLTSLAILGFVLTFVGVQLAGYLQRRQEVR</sequence>
<name>A0A291HKW2_9GAMM</name>
<gene>
    <name evidence="2" type="ORF">AN401_01890</name>
</gene>
<feature type="transmembrane region" description="Helical" evidence="1">
    <location>
        <begin position="44"/>
        <end position="60"/>
    </location>
</feature>
<evidence type="ECO:0000313" key="3">
    <source>
        <dbReference type="Proteomes" id="UP000217763"/>
    </source>
</evidence>